<dbReference type="OrthoDB" id="10264446at2759"/>
<dbReference type="EMBL" id="KZ345153">
    <property type="protein sequence ID" value="PIO75331.1"/>
    <property type="molecule type" value="Genomic_DNA"/>
</dbReference>
<reference evidence="2 3" key="1">
    <citation type="submission" date="2015-09" db="EMBL/GenBank/DDBJ databases">
        <title>Draft genome of the parasitic nematode Teladorsagia circumcincta isolate WARC Sus (inbred).</title>
        <authorList>
            <person name="Mitreva M."/>
        </authorList>
    </citation>
    <scope>NUCLEOTIDE SEQUENCE [LARGE SCALE GENOMIC DNA]</scope>
    <source>
        <strain evidence="2 3">S</strain>
    </source>
</reference>
<dbReference type="Gene3D" id="1.25.10.10">
    <property type="entry name" value="Leucine-rich Repeat Variant"/>
    <property type="match status" value="2"/>
</dbReference>
<dbReference type="GO" id="GO:0005829">
    <property type="term" value="C:cytosol"/>
    <property type="evidence" value="ECO:0007669"/>
    <property type="project" value="TreeGrafter"/>
</dbReference>
<dbReference type="PANTHER" id="PTHR10257">
    <property type="entry name" value="SERINE/THREONINE PROTEIN PHOSPHATASE 2A PP2A REGULATORY SUBUNIT B"/>
    <property type="match status" value="1"/>
</dbReference>
<dbReference type="GO" id="GO:0072542">
    <property type="term" value="F:protein phosphatase activator activity"/>
    <property type="evidence" value="ECO:0007669"/>
    <property type="project" value="TreeGrafter"/>
</dbReference>
<comment type="similarity">
    <text evidence="1">Belongs to the phosphatase 2A regulatory subunit B56 family.</text>
</comment>
<dbReference type="GO" id="GO:0007165">
    <property type="term" value="P:signal transduction"/>
    <property type="evidence" value="ECO:0007669"/>
    <property type="project" value="InterPro"/>
</dbReference>
<dbReference type="PANTHER" id="PTHR10257:SF5">
    <property type="entry name" value="WIDERBORST, ISOFORM H"/>
    <property type="match status" value="1"/>
</dbReference>
<dbReference type="GO" id="GO:0000159">
    <property type="term" value="C:protein phosphatase type 2A complex"/>
    <property type="evidence" value="ECO:0007669"/>
    <property type="project" value="InterPro"/>
</dbReference>
<organism evidence="2 3">
    <name type="scientific">Teladorsagia circumcincta</name>
    <name type="common">Brown stomach worm</name>
    <name type="synonym">Ostertagia circumcincta</name>
    <dbReference type="NCBI Taxonomy" id="45464"/>
    <lineage>
        <taxon>Eukaryota</taxon>
        <taxon>Metazoa</taxon>
        <taxon>Ecdysozoa</taxon>
        <taxon>Nematoda</taxon>
        <taxon>Chromadorea</taxon>
        <taxon>Rhabditida</taxon>
        <taxon>Rhabditina</taxon>
        <taxon>Rhabditomorpha</taxon>
        <taxon>Strongyloidea</taxon>
        <taxon>Trichostrongylidae</taxon>
        <taxon>Teladorsagia</taxon>
    </lineage>
</organism>
<dbReference type="SUPFAM" id="SSF48371">
    <property type="entry name" value="ARM repeat"/>
    <property type="match status" value="1"/>
</dbReference>
<evidence type="ECO:0000313" key="3">
    <source>
        <dbReference type="Proteomes" id="UP000230423"/>
    </source>
</evidence>
<dbReference type="InterPro" id="IPR011989">
    <property type="entry name" value="ARM-like"/>
</dbReference>
<dbReference type="GO" id="GO:0005634">
    <property type="term" value="C:nucleus"/>
    <property type="evidence" value="ECO:0007669"/>
    <property type="project" value="TreeGrafter"/>
</dbReference>
<dbReference type="Proteomes" id="UP000230423">
    <property type="component" value="Unassembled WGS sequence"/>
</dbReference>
<dbReference type="Pfam" id="PF01603">
    <property type="entry name" value="B56"/>
    <property type="match status" value="2"/>
</dbReference>
<dbReference type="AlphaFoldDB" id="A0A2G9UYL7"/>
<proteinExistence type="inferred from homology"/>
<dbReference type="InterPro" id="IPR002554">
    <property type="entry name" value="PP2A_B56"/>
</dbReference>
<keyword evidence="3" id="KW-1185">Reference proteome</keyword>
<accession>A0A2G9UYL7</accession>
<dbReference type="InterPro" id="IPR016024">
    <property type="entry name" value="ARM-type_fold"/>
</dbReference>
<protein>
    <submittedName>
        <fullName evidence="2">Protein phosphatase 2A regulatory B subunit</fullName>
    </submittedName>
</protein>
<gene>
    <name evidence="2" type="ORF">TELCIR_02625</name>
</gene>
<evidence type="ECO:0000313" key="2">
    <source>
        <dbReference type="EMBL" id="PIO75331.1"/>
    </source>
</evidence>
<sequence length="242" mass="28783">MVSKNIFRVLPPSDNSEFDPEEDEPTLEVSWPHLQLVYELFLRFLESPDFQASIGKKYIDQRFVLNEVMFLGEVEEILDIIEPEQFKKIIDPLFRQLAKCVSSPHFQVAERALYFWNNEYILSLIEDTSAQVMPIMFPALYRISKEHWNQTIVALVYNVLKTFMEMNGKLFDELTSTYKMERQKVLYNRERKREKDREDLWKRLEQLELNPPDANNPPRIFPNTPLTQFIQDLFDAVELALL</sequence>
<name>A0A2G9UYL7_TELCI</name>
<evidence type="ECO:0000256" key="1">
    <source>
        <dbReference type="ARBA" id="ARBA00009745"/>
    </source>
</evidence>